<proteinExistence type="predicted"/>
<dbReference type="RefSeq" id="WP_048140119.1">
    <property type="nucleotide sequence ID" value="NZ_BBCW01000049.1"/>
</dbReference>
<dbReference type="PATRIC" id="fig|1434110.4.peg.3053"/>
<organism evidence="1 2">
    <name type="scientific">Methanosarcina horonobensis HB-1 = JCM 15518</name>
    <dbReference type="NCBI Taxonomy" id="1434110"/>
    <lineage>
        <taxon>Archaea</taxon>
        <taxon>Methanobacteriati</taxon>
        <taxon>Methanobacteriota</taxon>
        <taxon>Stenosarchaea group</taxon>
        <taxon>Methanomicrobia</taxon>
        <taxon>Methanosarcinales</taxon>
        <taxon>Methanosarcinaceae</taxon>
        <taxon>Methanosarcina</taxon>
    </lineage>
</organism>
<evidence type="ECO:0000313" key="1">
    <source>
        <dbReference type="EMBL" id="AKB78859.1"/>
    </source>
</evidence>
<protein>
    <submittedName>
        <fullName evidence="1">Uncharacterized protein</fullName>
    </submittedName>
</protein>
<sequence>MFLIYMEDERNIKKGGIKVYIVFLKKFSKWALEDTPKWIRELKPPVLKPEFNLLISLTKMNLMRFLTL</sequence>
<accession>A0A0E3SAT0</accession>
<dbReference type="AlphaFoldDB" id="A0A0E3SAT0"/>
<dbReference type="HOGENOM" id="CLU_2784113_0_0_2"/>
<keyword evidence="2" id="KW-1185">Reference proteome</keyword>
<name>A0A0E3SAT0_9EURY</name>
<dbReference type="KEGG" id="mhor:MSHOH_2376"/>
<dbReference type="GeneID" id="24831649"/>
<evidence type="ECO:0000313" key="2">
    <source>
        <dbReference type="Proteomes" id="UP000033101"/>
    </source>
</evidence>
<dbReference type="EMBL" id="CP009516">
    <property type="protein sequence ID" value="AKB78859.1"/>
    <property type="molecule type" value="Genomic_DNA"/>
</dbReference>
<dbReference type="Proteomes" id="UP000033101">
    <property type="component" value="Chromosome"/>
</dbReference>
<gene>
    <name evidence="1" type="ORF">MSHOH_2376</name>
</gene>
<reference evidence="1 2" key="1">
    <citation type="submission" date="2014-07" db="EMBL/GenBank/DDBJ databases">
        <title>Methanogenic archaea and the global carbon cycle.</title>
        <authorList>
            <person name="Henriksen J.R."/>
            <person name="Luke J."/>
            <person name="Reinhart S."/>
            <person name="Benedict M.N."/>
            <person name="Youngblut N.D."/>
            <person name="Metcalf M.E."/>
            <person name="Whitaker R.J."/>
            <person name="Metcalf W.W."/>
        </authorList>
    </citation>
    <scope>NUCLEOTIDE SEQUENCE [LARGE SCALE GENOMIC DNA]</scope>
    <source>
        <strain evidence="1 2">HB-1</strain>
    </source>
</reference>